<keyword evidence="2" id="KW-1185">Reference proteome</keyword>
<dbReference type="EMBL" id="BAABLM010000005">
    <property type="protein sequence ID" value="GAA4679429.1"/>
    <property type="molecule type" value="Genomic_DNA"/>
</dbReference>
<gene>
    <name evidence="1" type="ORF">GCM10025780_25600</name>
</gene>
<accession>A0ABP8W2C2</accession>
<proteinExistence type="predicted"/>
<protein>
    <recommendedName>
        <fullName evidence="3">YtxH domain-containing protein</fullName>
    </recommendedName>
</protein>
<reference evidence="2" key="1">
    <citation type="journal article" date="2019" name="Int. J. Syst. Evol. Microbiol.">
        <title>The Global Catalogue of Microorganisms (GCM) 10K type strain sequencing project: providing services to taxonomists for standard genome sequencing and annotation.</title>
        <authorList>
            <consortium name="The Broad Institute Genomics Platform"/>
            <consortium name="The Broad Institute Genome Sequencing Center for Infectious Disease"/>
            <person name="Wu L."/>
            <person name="Ma J."/>
        </authorList>
    </citation>
    <scope>NUCLEOTIDE SEQUENCE [LARGE SCALE GENOMIC DNA]</scope>
    <source>
        <strain evidence="2">JCM 18956</strain>
    </source>
</reference>
<dbReference type="Proteomes" id="UP001501295">
    <property type="component" value="Unassembled WGS sequence"/>
</dbReference>
<sequence length="70" mass="7743">MKPRFIVIAIIAFIAYVFGAKAGTSRYREITGAFSSVWNDPKVKKARKQAAKDVAKGRKVAAKKAKRKFG</sequence>
<evidence type="ECO:0000313" key="2">
    <source>
        <dbReference type="Proteomes" id="UP001501295"/>
    </source>
</evidence>
<dbReference type="RefSeq" id="WP_345376290.1">
    <property type="nucleotide sequence ID" value="NZ_BAABLM010000005.1"/>
</dbReference>
<evidence type="ECO:0008006" key="3">
    <source>
        <dbReference type="Google" id="ProtNLM"/>
    </source>
</evidence>
<comment type="caution">
    <text evidence="1">The sequence shown here is derived from an EMBL/GenBank/DDBJ whole genome shotgun (WGS) entry which is preliminary data.</text>
</comment>
<evidence type="ECO:0000313" key="1">
    <source>
        <dbReference type="EMBL" id="GAA4679429.1"/>
    </source>
</evidence>
<name>A0ABP8W2C2_9MICO</name>
<organism evidence="1 2">
    <name type="scientific">Frondihabitans cladoniiphilus</name>
    <dbReference type="NCBI Taxonomy" id="715785"/>
    <lineage>
        <taxon>Bacteria</taxon>
        <taxon>Bacillati</taxon>
        <taxon>Actinomycetota</taxon>
        <taxon>Actinomycetes</taxon>
        <taxon>Micrococcales</taxon>
        <taxon>Microbacteriaceae</taxon>
        <taxon>Frondihabitans</taxon>
    </lineage>
</organism>